<dbReference type="AlphaFoldDB" id="A0A545TYW6"/>
<dbReference type="Pfam" id="PF00994">
    <property type="entry name" value="MoCF_biosynth"/>
    <property type="match status" value="1"/>
</dbReference>
<dbReference type="RefSeq" id="WP_142903417.1">
    <property type="nucleotide sequence ID" value="NZ_ML660090.1"/>
</dbReference>
<evidence type="ECO:0000259" key="1">
    <source>
        <dbReference type="SMART" id="SM00852"/>
    </source>
</evidence>
<gene>
    <name evidence="2" type="ORF">FKG94_06550</name>
</gene>
<dbReference type="OrthoDB" id="9801454at2"/>
<dbReference type="SUPFAM" id="SSF53218">
    <property type="entry name" value="Molybdenum cofactor biosynthesis proteins"/>
    <property type="match status" value="1"/>
</dbReference>
<evidence type="ECO:0000313" key="2">
    <source>
        <dbReference type="EMBL" id="TQV82401.1"/>
    </source>
</evidence>
<keyword evidence="3" id="KW-1185">Reference proteome</keyword>
<sequence length="249" mass="27499">MHIGLIIVGDEILSGRRQDRHFTKVVEILRSRGLVLDWVRILGDDGPLLTQALHATFATPDLVFSTGGIGATPDDLTRAAAAAALDIDLAVHPEGLELVTALARKRGVALQDHHRRMVEFPKGAALIPNPVNNVPGFSVGHHHFVPGFPEMAWPMIEWVLDHLYPELNDRQYLEQALMVEGQYEGVLTPLLQAVTTRHPQVKVFCLPSMQGDLPSNEVGIKGSAAQVKLAMAELKSQLDEHLYAWRRLD</sequence>
<protein>
    <submittedName>
        <fullName evidence="2">Competence/damage-inducible protein A</fullName>
    </submittedName>
</protein>
<dbReference type="InterPro" id="IPR036425">
    <property type="entry name" value="MoaB/Mog-like_dom_sf"/>
</dbReference>
<dbReference type="PANTHER" id="PTHR13939">
    <property type="entry name" value="NICOTINAMIDE-NUCLEOTIDE AMIDOHYDROLASE PNCC"/>
    <property type="match status" value="1"/>
</dbReference>
<dbReference type="SMART" id="SM00852">
    <property type="entry name" value="MoCF_biosynth"/>
    <property type="match status" value="1"/>
</dbReference>
<dbReference type="EMBL" id="VHSG01000007">
    <property type="protein sequence ID" value="TQV82401.1"/>
    <property type="molecule type" value="Genomic_DNA"/>
</dbReference>
<dbReference type="PANTHER" id="PTHR13939:SF0">
    <property type="entry name" value="NMN AMIDOHYDROLASE-LIKE PROTEIN YFAY"/>
    <property type="match status" value="1"/>
</dbReference>
<name>A0A545TYW6_9GAMM</name>
<dbReference type="Gene3D" id="3.40.980.10">
    <property type="entry name" value="MoaB/Mog-like domain"/>
    <property type="match status" value="1"/>
</dbReference>
<organism evidence="2 3">
    <name type="scientific">Exilibacterium tricleocarpae</name>
    <dbReference type="NCBI Taxonomy" id="2591008"/>
    <lineage>
        <taxon>Bacteria</taxon>
        <taxon>Pseudomonadati</taxon>
        <taxon>Pseudomonadota</taxon>
        <taxon>Gammaproteobacteria</taxon>
        <taxon>Cellvibrionales</taxon>
        <taxon>Cellvibrionaceae</taxon>
        <taxon>Exilibacterium</taxon>
    </lineage>
</organism>
<comment type="caution">
    <text evidence="2">The sequence shown here is derived from an EMBL/GenBank/DDBJ whole genome shotgun (WGS) entry which is preliminary data.</text>
</comment>
<accession>A0A545TYW6</accession>
<evidence type="ECO:0000313" key="3">
    <source>
        <dbReference type="Proteomes" id="UP000319732"/>
    </source>
</evidence>
<reference evidence="2 3" key="1">
    <citation type="submission" date="2019-06" db="EMBL/GenBank/DDBJ databases">
        <title>Whole genome sequence for Cellvibrionaceae sp. R142.</title>
        <authorList>
            <person name="Wang G."/>
        </authorList>
    </citation>
    <scope>NUCLEOTIDE SEQUENCE [LARGE SCALE GENOMIC DNA]</scope>
    <source>
        <strain evidence="2 3">R142</strain>
    </source>
</reference>
<proteinExistence type="predicted"/>
<feature type="domain" description="MoaB/Mog" evidence="1">
    <location>
        <begin position="4"/>
        <end position="167"/>
    </location>
</feature>
<dbReference type="Proteomes" id="UP000319732">
    <property type="component" value="Unassembled WGS sequence"/>
</dbReference>
<dbReference type="InterPro" id="IPR001453">
    <property type="entry name" value="MoaB/Mog_dom"/>
</dbReference>
<dbReference type="InterPro" id="IPR050101">
    <property type="entry name" value="CinA"/>
</dbReference>